<dbReference type="Gene3D" id="1.10.110.10">
    <property type="entry name" value="Plant lipid-transfer and hydrophobic proteins"/>
    <property type="match status" value="1"/>
</dbReference>
<evidence type="ECO:0000313" key="3">
    <source>
        <dbReference type="EMBL" id="ESQ34002.1"/>
    </source>
</evidence>
<sequence>MMSNQNGDRHCGMAQGKVISSCLHRDNGQSRQGDCCQALYELNLQAETPNARQDLCRCFQEIVWLSPYNKLIGLPEHCGISKAVPFDTKTDCGRTMMEDKVTLPFQDLVEQNNGKALGPQEL</sequence>
<feature type="domain" description="Bifunctional inhibitor/plant lipid transfer protein/seed storage helical" evidence="2">
    <location>
        <begin position="11"/>
        <end position="92"/>
    </location>
</feature>
<dbReference type="AlphaFoldDB" id="V4KVH6"/>
<evidence type="ECO:0000256" key="1">
    <source>
        <dbReference type="ARBA" id="ARBA00009748"/>
    </source>
</evidence>
<evidence type="ECO:0000313" key="4">
    <source>
        <dbReference type="Proteomes" id="UP000030689"/>
    </source>
</evidence>
<reference evidence="3 4" key="1">
    <citation type="journal article" date="2013" name="Front. Plant Sci.">
        <title>The Reference Genome of the Halophytic Plant Eutrema salsugineum.</title>
        <authorList>
            <person name="Yang R."/>
            <person name="Jarvis D.E."/>
            <person name="Chen H."/>
            <person name="Beilstein M.A."/>
            <person name="Grimwood J."/>
            <person name="Jenkins J."/>
            <person name="Shu S."/>
            <person name="Prochnik S."/>
            <person name="Xin M."/>
            <person name="Ma C."/>
            <person name="Schmutz J."/>
            <person name="Wing R.A."/>
            <person name="Mitchell-Olds T."/>
            <person name="Schumaker K.S."/>
            <person name="Wang X."/>
        </authorList>
    </citation>
    <scope>NUCLEOTIDE SEQUENCE [LARGE SCALE GENOMIC DNA]</scope>
</reference>
<dbReference type="GO" id="GO:0008289">
    <property type="term" value="F:lipid binding"/>
    <property type="evidence" value="ECO:0007669"/>
    <property type="project" value="InterPro"/>
</dbReference>
<dbReference type="SMART" id="SM00499">
    <property type="entry name" value="AAI"/>
    <property type="match status" value="1"/>
</dbReference>
<keyword evidence="4" id="KW-1185">Reference proteome</keyword>
<organism evidence="3 4">
    <name type="scientific">Eutrema salsugineum</name>
    <name type="common">Saltwater cress</name>
    <name type="synonym">Sisymbrium salsugineum</name>
    <dbReference type="NCBI Taxonomy" id="72664"/>
    <lineage>
        <taxon>Eukaryota</taxon>
        <taxon>Viridiplantae</taxon>
        <taxon>Streptophyta</taxon>
        <taxon>Embryophyta</taxon>
        <taxon>Tracheophyta</taxon>
        <taxon>Spermatophyta</taxon>
        <taxon>Magnoliopsida</taxon>
        <taxon>eudicotyledons</taxon>
        <taxon>Gunneridae</taxon>
        <taxon>Pentapetalae</taxon>
        <taxon>rosids</taxon>
        <taxon>malvids</taxon>
        <taxon>Brassicales</taxon>
        <taxon>Brassicaceae</taxon>
        <taxon>Eutremeae</taxon>
        <taxon>Eutrema</taxon>
    </lineage>
</organism>
<dbReference type="InterPro" id="IPR000528">
    <property type="entry name" value="Plant_nsLTP"/>
</dbReference>
<dbReference type="EMBL" id="KI517683">
    <property type="protein sequence ID" value="ESQ34002.1"/>
    <property type="molecule type" value="Genomic_DNA"/>
</dbReference>
<protein>
    <recommendedName>
        <fullName evidence="2">Bifunctional inhibitor/plant lipid transfer protein/seed storage helical domain-containing protein</fullName>
    </recommendedName>
</protein>
<dbReference type="OMA" id="DCCYAIN"/>
<accession>V4KVH6</accession>
<comment type="similarity">
    <text evidence="1">Belongs to the plant LTP family.</text>
</comment>
<dbReference type="GO" id="GO:0006869">
    <property type="term" value="P:lipid transport"/>
    <property type="evidence" value="ECO:0007669"/>
    <property type="project" value="InterPro"/>
</dbReference>
<dbReference type="PANTHER" id="PTHR33076">
    <property type="entry name" value="NON-SPECIFIC LIPID-TRANSFER PROTEIN 2-RELATED"/>
    <property type="match status" value="1"/>
</dbReference>
<dbReference type="KEGG" id="eus:EUTSA_v10009519mg"/>
<dbReference type="Gramene" id="ESQ34002">
    <property type="protein sequence ID" value="ESQ34002"/>
    <property type="gene ID" value="EUTSA_v10009519mg"/>
</dbReference>
<proteinExistence type="inferred from homology"/>
<evidence type="ECO:0000259" key="2">
    <source>
        <dbReference type="SMART" id="SM00499"/>
    </source>
</evidence>
<dbReference type="InterPro" id="IPR016140">
    <property type="entry name" value="Bifunc_inhib/LTP/seed_store"/>
</dbReference>
<dbReference type="Proteomes" id="UP000030689">
    <property type="component" value="Unassembled WGS sequence"/>
</dbReference>
<dbReference type="STRING" id="72664.V4KVH6"/>
<name>V4KVH6_EUTSA</name>
<dbReference type="SUPFAM" id="SSF47699">
    <property type="entry name" value="Bifunctional inhibitor/lipid-transfer protein/seed storage 2S albumin"/>
    <property type="match status" value="1"/>
</dbReference>
<dbReference type="InterPro" id="IPR036312">
    <property type="entry name" value="Bifun_inhib/LTP/seed_sf"/>
</dbReference>
<gene>
    <name evidence="3" type="ORF">EUTSA_v10009519mg</name>
</gene>